<proteinExistence type="predicted"/>
<feature type="region of interest" description="Disordered" evidence="1">
    <location>
        <begin position="570"/>
        <end position="768"/>
    </location>
</feature>
<feature type="compositionally biased region" description="Polar residues" evidence="1">
    <location>
        <begin position="593"/>
        <end position="614"/>
    </location>
</feature>
<evidence type="ECO:0000256" key="1">
    <source>
        <dbReference type="SAM" id="MobiDB-lite"/>
    </source>
</evidence>
<feature type="compositionally biased region" description="Basic and acidic residues" evidence="1">
    <location>
        <begin position="578"/>
        <end position="588"/>
    </location>
</feature>
<evidence type="ECO:0000313" key="2">
    <source>
        <dbReference type="EMBL" id="CAL1546544.1"/>
    </source>
</evidence>
<dbReference type="Proteomes" id="UP001497497">
    <property type="component" value="Unassembled WGS sequence"/>
</dbReference>
<feature type="compositionally biased region" description="Basic and acidic residues" evidence="1">
    <location>
        <begin position="644"/>
        <end position="765"/>
    </location>
</feature>
<protein>
    <submittedName>
        <fullName evidence="2">Uncharacterized protein</fullName>
    </submittedName>
</protein>
<comment type="caution">
    <text evidence="2">The sequence shown here is derived from an EMBL/GenBank/DDBJ whole genome shotgun (WGS) entry which is preliminary data.</text>
</comment>
<name>A0AAV2INL5_LYMST</name>
<gene>
    <name evidence="2" type="ORF">GSLYS_00019921001</name>
</gene>
<sequence>MTLEKNESTKIIIGKCGLEFKCASPERLQHTRTKVEHLLKEFYCLEDHLHYPGLRAYVRSKEGRQFIDHLSNINQCVTELPDIKSQGKRFDYKSIIIGTAQTDHLKIHLVQGDHTDFNVPLKVEFCPINGSAEKMCSVTSEPSSHKIISLPPWKRSPSAKKDNLTLMRKSLQESLCLVLKLASQSNCTQLFFSTSKMCKTEFPFPVDCLAKSLINELINTFQPSIAQNGLRADVFICEMKSEAVFKAFTFYLKESNMPLKYPDQDTWDGISLPKLMSNSNKSFVAIIELMANNPDIWEDGILFCYPIQPELKSITCPAINEHSCSKQLLQDDLRKLLFKKPDGLAIGEPCRVNCFTNGKEALVYCFPKWGPGCDEAIHVALKSCLLGSAEYRSVHIIPPGLHVFPNYPLKYLVTTICQVLDQLLSEGILNKQRKIVLIVDNKEYRKEFRKELEHYFPESFETQWENRIRNKIWAPENKDLTEISNANKDILVSETSCKGVPIFICGHSKINTETTLAALNGKMHSCMTENSSKQDLNKNETLLFQKIIQNAKNLPVNFVLEKHYSNPETLPSKYLHVRGKESSERGSLEMRSSVPTSHSPGKSSVMESGASPFNTRGWGKSPSIMERRSSSFNTREGGKSPFSSRERGASPFSSRDRGKSPSGARDRVMSPCLKEGEILPREGVKSPTCARERGTSLHIPREGVKSPTGVRERGKSPHIPRERGTSPHIPREKGTSHIPRERRTSHSFREKGTFRSDSTERDKSFHYSQDIGNSTYSTYSGREMNSSILEGRVLTHRPTARGKLGPASFEIRKILTGSTLTVHGLSDKLIKMFMRAISDAFKANPHNLSRENTGFHPKVVDFEQSDEDSSESLISEDY</sequence>
<dbReference type="EMBL" id="CAXITT010000827">
    <property type="protein sequence ID" value="CAL1546544.1"/>
    <property type="molecule type" value="Genomic_DNA"/>
</dbReference>
<accession>A0AAV2INL5</accession>
<keyword evidence="3" id="KW-1185">Reference proteome</keyword>
<reference evidence="2 3" key="1">
    <citation type="submission" date="2024-04" db="EMBL/GenBank/DDBJ databases">
        <authorList>
            <consortium name="Genoscope - CEA"/>
            <person name="William W."/>
        </authorList>
    </citation>
    <scope>NUCLEOTIDE SEQUENCE [LARGE SCALE GENOMIC DNA]</scope>
</reference>
<organism evidence="2 3">
    <name type="scientific">Lymnaea stagnalis</name>
    <name type="common">Great pond snail</name>
    <name type="synonym">Helix stagnalis</name>
    <dbReference type="NCBI Taxonomy" id="6523"/>
    <lineage>
        <taxon>Eukaryota</taxon>
        <taxon>Metazoa</taxon>
        <taxon>Spiralia</taxon>
        <taxon>Lophotrochozoa</taxon>
        <taxon>Mollusca</taxon>
        <taxon>Gastropoda</taxon>
        <taxon>Heterobranchia</taxon>
        <taxon>Euthyneura</taxon>
        <taxon>Panpulmonata</taxon>
        <taxon>Hygrophila</taxon>
        <taxon>Lymnaeoidea</taxon>
        <taxon>Lymnaeidae</taxon>
        <taxon>Lymnaea</taxon>
    </lineage>
</organism>
<dbReference type="AlphaFoldDB" id="A0AAV2INL5"/>
<evidence type="ECO:0000313" key="3">
    <source>
        <dbReference type="Proteomes" id="UP001497497"/>
    </source>
</evidence>